<sequence length="1561" mass="160368">MGNRVSTSTSPISLEALEALARAPSVLDSFTGDGASAGNVGGGHVPLRREAVGAEMERQHAEYDTSLHALRCVLDRTGTRHSRSLSNPATSRGASHASRTRGRSLDPVESRSPSSRSATRVGGGAAREAAATVERQCGDRRLARDRVAEETPLSPRSWLFREVSVQPVRLSVPADVVPTEVYVLIVVQRAAAQATASTPATSTITSATAHTRSASPPLASASATAPRHAAATASEWPRDMTHVFTPRGLSTPFSTDMTRPTLGGGGGSGAWRSPLATPRTSGSASGRPTPRGAPAAVGIGHASVASAPSPATPRNTAYHHSIHLLTGKRADAMTAAAGLLLARAVERLLHECADLDRRLFFNFDAAAMDAVVRAYSIYAATDTTTTTTTASSSTAAAAAAASHRGNRGSRGSSKATPVDSSSGGGPPRTLPHLTAALEASRELRRELLAITRPVPVAVPRFSRRGCGGGGADHLASGAVSANPAELYSLNAVLRVLNGIRVGTPRWMRTGDAVSPLASARFGVLGGAAASTTSAASAAGAGSWHQDPLPSLRVTRRTANIDGVAGAVPGSNNTTTAAAGVTAPVLSLAISSWLQGPQPLEVSRAAPAAGAALPSATKATTTTTTSATATTTPRMGRPPRRAWAPPSATATPPSLPLPLPTLALDAVLGSRRPATAAAAAAAAAAGTVVSAAVPSETVAAATAGGAVSLPPHSRHDTGPTADAPSCVSQSGVAGSTHDVDVDAAPAPVAVGLLRLPGGAAPPPLPLPEEAVQLNGKDDAEDAECNEVHTQQERARRLKAAQPEVTEVLPYLFVGGEDAARDRAQLLRKGITHIVNTVSWCLDNFFPNTFRYLTLSLSDAADEPVFPLFAVVNAFIAEAQERHHGRVFIHCQQGVSRSCTFVIAHVMWKMGLCYDRAYELVRARRNVCSPNLGFFMNLRLWEAQLSCPLLNCLYAYAPYTATSPMPFSYRLTAYFDCAASATVGSDAAAGAAPSSSSAGLSPRDKAAHQQLRKDILASAVDRSTNLASSDALALDARLVSLFLFAPSTAAVAAGDGTGRSSSGGSSNTQDTRRSTQQAQPHPHPHPHPHPQQRPRLSRPGDATTATAATDGDADGGAVTACIVAGPQGLGRVYRERALAAARQLLRFAFYHGEERTSTTNAGKVIHFCPLRLVRLLPATGPVSMGTGAAATASLLSSSAVAAPVPLEAAQRLLSAHVATPVRLRFTRDPQWDALFANPRLGAMFSCHAAEEDRLESSEAARRGARELASPAAKGAAAAVAHSTDAVDGGVRLPSVPVTGLAATPAALPPRAARHTSRTPRQLHTPTTGSDAGKRSGRQRAAAAGEEAEVVAESAPQTRQPPPVPLPRTPSLAAPALQLSGFAGLALGTTAAAAQGAGASGSSSGSSSGSNSLRRSDGACVAAPCVPAQLSEGESFAFAYPFTSATQESIADLDDLAEECSYLLGFRERAGISVYLWRGAAAAESAADVVDAFVRRLLSGGDATAVAASLLAGTWTSCSMRCCPDDDDDSRGDGGARAATGVLTGVRVLCVEQGEEPAELLTLL</sequence>
<feature type="compositionally biased region" description="Low complexity" evidence="1">
    <location>
        <begin position="1338"/>
        <end position="1355"/>
    </location>
</feature>
<dbReference type="PANTHER" id="PTHR46381">
    <property type="entry name" value="MKPA PROTEIN"/>
    <property type="match status" value="1"/>
</dbReference>
<dbReference type="InterPro" id="IPR000387">
    <property type="entry name" value="Tyr_Pase_dom"/>
</dbReference>
<protein>
    <submittedName>
        <fullName evidence="4">Dual specificity phosphatase, catalytic domain containing protein</fullName>
    </submittedName>
</protein>
<feature type="compositionally biased region" description="Basic residues" evidence="1">
    <location>
        <begin position="1080"/>
        <end position="1094"/>
    </location>
</feature>
<dbReference type="PANTHER" id="PTHR46381:SF2">
    <property type="entry name" value="MAP KINASE PHOSPHATASE"/>
    <property type="match status" value="1"/>
</dbReference>
<evidence type="ECO:0000259" key="2">
    <source>
        <dbReference type="PROSITE" id="PS50054"/>
    </source>
</evidence>
<feature type="domain" description="Tyrosine specific protein phosphatases" evidence="3">
    <location>
        <begin position="871"/>
        <end position="923"/>
    </location>
</feature>
<keyword evidence="5" id="KW-1185">Reference proteome</keyword>
<dbReference type="EMBL" id="JAECZO010000065">
    <property type="protein sequence ID" value="KAK7195949.1"/>
    <property type="molecule type" value="Genomic_DNA"/>
</dbReference>
<dbReference type="InterPro" id="IPR020422">
    <property type="entry name" value="TYR_PHOSPHATASE_DUAL_dom"/>
</dbReference>
<feature type="compositionally biased region" description="Polar residues" evidence="1">
    <location>
        <begin position="84"/>
        <end position="93"/>
    </location>
</feature>
<accession>A0AAW0ERF3</accession>
<dbReference type="Gene3D" id="3.90.190.10">
    <property type="entry name" value="Protein tyrosine phosphatase superfamily"/>
    <property type="match status" value="1"/>
</dbReference>
<comment type="caution">
    <text evidence="4">The sequence shown here is derived from an EMBL/GenBank/DDBJ whole genome shotgun (WGS) entry which is preliminary data.</text>
</comment>
<evidence type="ECO:0000313" key="5">
    <source>
        <dbReference type="Proteomes" id="UP001430356"/>
    </source>
</evidence>
<feature type="region of interest" description="Disordered" evidence="1">
    <location>
        <begin position="1051"/>
        <end position="1109"/>
    </location>
</feature>
<organism evidence="4 5">
    <name type="scientific">Novymonas esmeraldas</name>
    <dbReference type="NCBI Taxonomy" id="1808958"/>
    <lineage>
        <taxon>Eukaryota</taxon>
        <taxon>Discoba</taxon>
        <taxon>Euglenozoa</taxon>
        <taxon>Kinetoplastea</taxon>
        <taxon>Metakinetoplastina</taxon>
        <taxon>Trypanosomatida</taxon>
        <taxon>Trypanosomatidae</taxon>
        <taxon>Novymonas</taxon>
    </lineage>
</organism>
<dbReference type="FunFam" id="3.90.190.10:FF:000130">
    <property type="entry name" value="Dual specificity protein phosphatase, putative"/>
    <property type="match status" value="1"/>
</dbReference>
<dbReference type="PROSITE" id="PS50054">
    <property type="entry name" value="TYR_PHOSPHATASE_DUAL"/>
    <property type="match status" value="1"/>
</dbReference>
<feature type="domain" description="Tyrosine-protein phosphatase" evidence="2">
    <location>
        <begin position="802"/>
        <end position="945"/>
    </location>
</feature>
<evidence type="ECO:0000256" key="1">
    <source>
        <dbReference type="SAM" id="MobiDB-lite"/>
    </source>
</evidence>
<dbReference type="Proteomes" id="UP001430356">
    <property type="component" value="Unassembled WGS sequence"/>
</dbReference>
<dbReference type="PROSITE" id="PS50056">
    <property type="entry name" value="TYR_PHOSPHATASE_2"/>
    <property type="match status" value="1"/>
</dbReference>
<proteinExistence type="predicted"/>
<feature type="compositionally biased region" description="Pro residues" evidence="1">
    <location>
        <begin position="1356"/>
        <end position="1365"/>
    </location>
</feature>
<dbReference type="Pfam" id="PF00782">
    <property type="entry name" value="DSPc"/>
    <property type="match status" value="1"/>
</dbReference>
<feature type="region of interest" description="Disordered" evidence="1">
    <location>
        <begin position="78"/>
        <end position="133"/>
    </location>
</feature>
<feature type="region of interest" description="Disordered" evidence="1">
    <location>
        <begin position="386"/>
        <end position="431"/>
    </location>
</feature>
<feature type="compositionally biased region" description="Polar residues" evidence="1">
    <location>
        <begin position="1316"/>
        <end position="1327"/>
    </location>
</feature>
<feature type="compositionally biased region" description="Low complexity" evidence="1">
    <location>
        <begin position="610"/>
        <end position="651"/>
    </location>
</feature>
<dbReference type="SUPFAM" id="SSF52799">
    <property type="entry name" value="(Phosphotyrosine protein) phosphatases II"/>
    <property type="match status" value="1"/>
</dbReference>
<feature type="region of interest" description="Disordered" evidence="1">
    <location>
        <begin position="1299"/>
        <end position="1368"/>
    </location>
</feature>
<evidence type="ECO:0000313" key="4">
    <source>
        <dbReference type="EMBL" id="KAK7195949.1"/>
    </source>
</evidence>
<dbReference type="CDD" id="cd14498">
    <property type="entry name" value="DSP"/>
    <property type="match status" value="1"/>
</dbReference>
<dbReference type="SMART" id="SM00195">
    <property type="entry name" value="DSPc"/>
    <property type="match status" value="1"/>
</dbReference>
<feature type="region of interest" description="Disordered" evidence="1">
    <location>
        <begin position="194"/>
        <end position="293"/>
    </location>
</feature>
<dbReference type="InterPro" id="IPR000340">
    <property type="entry name" value="Dual-sp_phosphatase_cat-dom"/>
</dbReference>
<name>A0AAW0ERF3_9TRYP</name>
<gene>
    <name evidence="4" type="ORF">NESM_000528000</name>
</gene>
<feature type="compositionally biased region" description="Low complexity" evidence="1">
    <location>
        <begin position="1098"/>
        <end position="1108"/>
    </location>
</feature>
<evidence type="ECO:0000259" key="3">
    <source>
        <dbReference type="PROSITE" id="PS50056"/>
    </source>
</evidence>
<feature type="compositionally biased region" description="Polar residues" evidence="1">
    <location>
        <begin position="409"/>
        <end position="421"/>
    </location>
</feature>
<feature type="compositionally biased region" description="Low complexity" evidence="1">
    <location>
        <begin position="386"/>
        <end position="402"/>
    </location>
</feature>
<feature type="compositionally biased region" description="Low complexity" evidence="1">
    <location>
        <begin position="1299"/>
        <end position="1308"/>
    </location>
</feature>
<feature type="compositionally biased region" description="Low complexity" evidence="1">
    <location>
        <begin position="194"/>
        <end position="234"/>
    </location>
</feature>
<feature type="region of interest" description="Disordered" evidence="1">
    <location>
        <begin position="705"/>
        <end position="738"/>
    </location>
</feature>
<dbReference type="InterPro" id="IPR029021">
    <property type="entry name" value="Prot-tyrosine_phosphatase-like"/>
</dbReference>
<reference evidence="4 5" key="1">
    <citation type="journal article" date="2021" name="MBio">
        <title>A New Model Trypanosomatid, Novymonas esmeraldas: Genomic Perception of Its 'Candidatus Pandoraea novymonadis' Endosymbiont.</title>
        <authorList>
            <person name="Zakharova A."/>
            <person name="Saura A."/>
            <person name="Butenko A."/>
            <person name="Podesvova L."/>
            <person name="Warmusova S."/>
            <person name="Kostygov A.Y."/>
            <person name="Nenarokova A."/>
            <person name="Lukes J."/>
            <person name="Opperdoes F.R."/>
            <person name="Yurchenko V."/>
        </authorList>
    </citation>
    <scope>NUCLEOTIDE SEQUENCE [LARGE SCALE GENOMIC DNA]</scope>
    <source>
        <strain evidence="4 5">E262AT.01</strain>
    </source>
</reference>
<feature type="region of interest" description="Disordered" evidence="1">
    <location>
        <begin position="610"/>
        <end position="657"/>
    </location>
</feature>